<dbReference type="InterPro" id="IPR043504">
    <property type="entry name" value="Peptidase_S1_PA_chymotrypsin"/>
</dbReference>
<dbReference type="InterPro" id="IPR033116">
    <property type="entry name" value="TRYPSIN_SER"/>
</dbReference>
<evidence type="ECO:0000256" key="4">
    <source>
        <dbReference type="ARBA" id="ARBA00023157"/>
    </source>
</evidence>
<dbReference type="PRINTS" id="PR00722">
    <property type="entry name" value="CHYMOTRYPSIN"/>
</dbReference>
<evidence type="ECO:0000313" key="9">
    <source>
        <dbReference type="Proteomes" id="UP000192578"/>
    </source>
</evidence>
<dbReference type="OrthoDB" id="93664at2759"/>
<dbReference type="AlphaFoldDB" id="A0A1W0X6A5"/>
<accession>A0A1W0X6A5</accession>
<sequence>MYKIFILLGLCLAVVCAQKVAQPRCGSPVNAIEKIYTPGSRIVGGKIAQEQSWPWIGALIQQKPGYWPYQFCGGTLLTSEWFITAGHCVDSLSDEEIIQRVHIMLGEPNLYKAFTNAGNSAPKNLYSVKKVVKHEQYDVPTGSTNNDVALLKLSRPVPFTSTVSPACLPSSSIYDVPAGALKDQGRRVCFVAGWGHTSEGQQKGRDIVVGAGSDALQQVNINSYNHTECKRKLRGYFFGTNMLCGGFDEGGKDSCQGDSGGPLVCKNAAGAYELQGVVSWGAGCARAEMPGIYASVHALKSWITEKIQAN</sequence>
<dbReference type="SUPFAM" id="SSF50494">
    <property type="entry name" value="Trypsin-like serine proteases"/>
    <property type="match status" value="1"/>
</dbReference>
<organism evidence="8 9">
    <name type="scientific">Hypsibius exemplaris</name>
    <name type="common">Freshwater tardigrade</name>
    <dbReference type="NCBI Taxonomy" id="2072580"/>
    <lineage>
        <taxon>Eukaryota</taxon>
        <taxon>Metazoa</taxon>
        <taxon>Ecdysozoa</taxon>
        <taxon>Tardigrada</taxon>
        <taxon>Eutardigrada</taxon>
        <taxon>Parachela</taxon>
        <taxon>Hypsibioidea</taxon>
        <taxon>Hypsibiidae</taxon>
        <taxon>Hypsibius</taxon>
    </lineage>
</organism>
<keyword evidence="2 5" id="KW-0378">Hydrolase</keyword>
<name>A0A1W0X6A5_HYPEX</name>
<evidence type="ECO:0000256" key="3">
    <source>
        <dbReference type="ARBA" id="ARBA00022825"/>
    </source>
</evidence>
<dbReference type="EMBL" id="MTYJ01000015">
    <property type="protein sequence ID" value="OQV22851.1"/>
    <property type="molecule type" value="Genomic_DNA"/>
</dbReference>
<dbReference type="CDD" id="cd00190">
    <property type="entry name" value="Tryp_SPc"/>
    <property type="match status" value="1"/>
</dbReference>
<evidence type="ECO:0000313" key="8">
    <source>
        <dbReference type="EMBL" id="OQV22851.1"/>
    </source>
</evidence>
<reference evidence="9" key="1">
    <citation type="submission" date="2017-01" db="EMBL/GenBank/DDBJ databases">
        <title>Comparative genomics of anhydrobiosis in the tardigrade Hypsibius dujardini.</title>
        <authorList>
            <person name="Yoshida Y."/>
            <person name="Koutsovoulos G."/>
            <person name="Laetsch D."/>
            <person name="Stevens L."/>
            <person name="Kumar S."/>
            <person name="Horikawa D."/>
            <person name="Ishino K."/>
            <person name="Komine S."/>
            <person name="Tomita M."/>
            <person name="Blaxter M."/>
            <person name="Arakawa K."/>
        </authorList>
    </citation>
    <scope>NUCLEOTIDE SEQUENCE [LARGE SCALE GENOMIC DNA]</scope>
    <source>
        <strain evidence="9">Z151</strain>
    </source>
</reference>
<comment type="caution">
    <text evidence="8">The sequence shown here is derived from an EMBL/GenBank/DDBJ whole genome shotgun (WGS) entry which is preliminary data.</text>
</comment>
<keyword evidence="9" id="KW-1185">Reference proteome</keyword>
<keyword evidence="3 5" id="KW-0720">Serine protease</keyword>
<keyword evidence="4" id="KW-1015">Disulfide bond</keyword>
<dbReference type="Pfam" id="PF00089">
    <property type="entry name" value="Trypsin"/>
    <property type="match status" value="1"/>
</dbReference>
<dbReference type="PROSITE" id="PS50240">
    <property type="entry name" value="TRYPSIN_DOM"/>
    <property type="match status" value="1"/>
</dbReference>
<dbReference type="InterPro" id="IPR018114">
    <property type="entry name" value="TRYPSIN_HIS"/>
</dbReference>
<dbReference type="PANTHER" id="PTHR24252:SF7">
    <property type="entry name" value="HYALIN"/>
    <property type="match status" value="1"/>
</dbReference>
<feature type="chain" id="PRO_5013094091" evidence="6">
    <location>
        <begin position="18"/>
        <end position="310"/>
    </location>
</feature>
<keyword evidence="6" id="KW-0732">Signal</keyword>
<dbReference type="InterPro" id="IPR001254">
    <property type="entry name" value="Trypsin_dom"/>
</dbReference>
<evidence type="ECO:0000256" key="1">
    <source>
        <dbReference type="ARBA" id="ARBA00022670"/>
    </source>
</evidence>
<dbReference type="PROSITE" id="PS00135">
    <property type="entry name" value="TRYPSIN_SER"/>
    <property type="match status" value="1"/>
</dbReference>
<dbReference type="PANTHER" id="PTHR24252">
    <property type="entry name" value="ACROSIN-RELATED"/>
    <property type="match status" value="1"/>
</dbReference>
<keyword evidence="1 5" id="KW-0645">Protease</keyword>
<feature type="signal peptide" evidence="6">
    <location>
        <begin position="1"/>
        <end position="17"/>
    </location>
</feature>
<dbReference type="SMART" id="SM00020">
    <property type="entry name" value="Tryp_SPc"/>
    <property type="match status" value="1"/>
</dbReference>
<dbReference type="GO" id="GO:0004252">
    <property type="term" value="F:serine-type endopeptidase activity"/>
    <property type="evidence" value="ECO:0007669"/>
    <property type="project" value="InterPro"/>
</dbReference>
<dbReference type="GO" id="GO:0006508">
    <property type="term" value="P:proteolysis"/>
    <property type="evidence" value="ECO:0007669"/>
    <property type="project" value="UniProtKB-KW"/>
</dbReference>
<dbReference type="FunFam" id="2.40.10.10:FF:000003">
    <property type="entry name" value="Transmembrane serine protease 3"/>
    <property type="match status" value="1"/>
</dbReference>
<gene>
    <name evidence="8" type="ORF">BV898_03283</name>
</gene>
<dbReference type="InterPro" id="IPR001314">
    <property type="entry name" value="Peptidase_S1A"/>
</dbReference>
<feature type="domain" description="Peptidase S1" evidence="7">
    <location>
        <begin position="42"/>
        <end position="308"/>
    </location>
</feature>
<dbReference type="Proteomes" id="UP000192578">
    <property type="component" value="Unassembled WGS sequence"/>
</dbReference>
<evidence type="ECO:0000256" key="2">
    <source>
        <dbReference type="ARBA" id="ARBA00022801"/>
    </source>
</evidence>
<protein>
    <submittedName>
        <fullName evidence="8">Plasma kallikrein</fullName>
    </submittedName>
</protein>
<evidence type="ECO:0000256" key="5">
    <source>
        <dbReference type="RuleBase" id="RU363034"/>
    </source>
</evidence>
<dbReference type="Gene3D" id="2.40.10.10">
    <property type="entry name" value="Trypsin-like serine proteases"/>
    <property type="match status" value="1"/>
</dbReference>
<evidence type="ECO:0000259" key="7">
    <source>
        <dbReference type="PROSITE" id="PS50240"/>
    </source>
</evidence>
<dbReference type="InterPro" id="IPR009003">
    <property type="entry name" value="Peptidase_S1_PA"/>
</dbReference>
<evidence type="ECO:0000256" key="6">
    <source>
        <dbReference type="SAM" id="SignalP"/>
    </source>
</evidence>
<proteinExistence type="predicted"/>
<dbReference type="PROSITE" id="PS00134">
    <property type="entry name" value="TRYPSIN_HIS"/>
    <property type="match status" value="1"/>
</dbReference>